<protein>
    <submittedName>
        <fullName evidence="6">TetR family transcriptional regulator</fullName>
    </submittedName>
</protein>
<dbReference type="EMBL" id="AJWN02000090">
    <property type="protein sequence ID" value="OEE59033.1"/>
    <property type="molecule type" value="Genomic_DNA"/>
</dbReference>
<dbReference type="InterPro" id="IPR050109">
    <property type="entry name" value="HTH-type_TetR-like_transc_reg"/>
</dbReference>
<dbReference type="PANTHER" id="PTHR30055">
    <property type="entry name" value="HTH-TYPE TRANSCRIPTIONAL REGULATOR RUTR"/>
    <property type="match status" value="1"/>
</dbReference>
<proteinExistence type="predicted"/>
<dbReference type="InterPro" id="IPR009057">
    <property type="entry name" value="Homeodomain-like_sf"/>
</dbReference>
<evidence type="ECO:0000313" key="6">
    <source>
        <dbReference type="EMBL" id="OEE59033.1"/>
    </source>
</evidence>
<feature type="DNA-binding region" description="H-T-H motif" evidence="4">
    <location>
        <begin position="47"/>
        <end position="66"/>
    </location>
</feature>
<dbReference type="PRINTS" id="PR00455">
    <property type="entry name" value="HTHTETR"/>
</dbReference>
<keyword evidence="2 4" id="KW-0238">DNA-binding</keyword>
<dbReference type="InterPro" id="IPR001647">
    <property type="entry name" value="HTH_TetR"/>
</dbReference>
<dbReference type="AlphaFoldDB" id="A0A1E5C0J8"/>
<keyword evidence="3" id="KW-0804">Transcription</keyword>
<dbReference type="Gene3D" id="1.10.357.10">
    <property type="entry name" value="Tetracycline Repressor, domain 2"/>
    <property type="match status" value="1"/>
</dbReference>
<reference evidence="6 7" key="1">
    <citation type="journal article" date="2012" name="Science">
        <title>Ecological populations of bacteria act as socially cohesive units of antibiotic production and resistance.</title>
        <authorList>
            <person name="Cordero O.X."/>
            <person name="Wildschutte H."/>
            <person name="Kirkup B."/>
            <person name="Proehl S."/>
            <person name="Ngo L."/>
            <person name="Hussain F."/>
            <person name="Le Roux F."/>
            <person name="Mincer T."/>
            <person name="Polz M.F."/>
        </authorList>
    </citation>
    <scope>NUCLEOTIDE SEQUENCE [LARGE SCALE GENOMIC DNA]</scope>
    <source>
        <strain evidence="6 7">FF-454</strain>
    </source>
</reference>
<evidence type="ECO:0000313" key="7">
    <source>
        <dbReference type="Proteomes" id="UP000095039"/>
    </source>
</evidence>
<dbReference type="GO" id="GO:0003700">
    <property type="term" value="F:DNA-binding transcription factor activity"/>
    <property type="evidence" value="ECO:0007669"/>
    <property type="project" value="TreeGrafter"/>
</dbReference>
<dbReference type="GO" id="GO:0000976">
    <property type="term" value="F:transcription cis-regulatory region binding"/>
    <property type="evidence" value="ECO:0007669"/>
    <property type="project" value="TreeGrafter"/>
</dbReference>
<dbReference type="Pfam" id="PF00440">
    <property type="entry name" value="TetR_N"/>
    <property type="match status" value="1"/>
</dbReference>
<evidence type="ECO:0000259" key="5">
    <source>
        <dbReference type="PROSITE" id="PS50977"/>
    </source>
</evidence>
<gene>
    <name evidence="6" type="ORF">A1OK_03215</name>
</gene>
<sequence>MLEQAVSNLISDDATLSRKQLAMRDRESELLLIACSIVEREGFAQLNMDKLAAASSYSKGTIYNHFNSKEDLFAALAIQALSKKIPLFKSALDFEGSSREKLIAMHAGMHLFSKLSPILAMCALVSRTPAVTEKSAPERLEKLNTLEDLVVSFGDKFIELGQSSGDITLAPGITSDSIVFANWAMAFGTSSLVNNATQSSCVSRQHDTNIVLQNLNFLLDGMRWMPLSCDFDYQKTWDRAEKDLFGEEVALIENQS</sequence>
<dbReference type="SUPFAM" id="SSF46689">
    <property type="entry name" value="Homeodomain-like"/>
    <property type="match status" value="1"/>
</dbReference>
<dbReference type="Proteomes" id="UP000095039">
    <property type="component" value="Unassembled WGS sequence"/>
</dbReference>
<dbReference type="PROSITE" id="PS50977">
    <property type="entry name" value="HTH_TETR_2"/>
    <property type="match status" value="1"/>
</dbReference>
<dbReference type="PANTHER" id="PTHR30055:SF234">
    <property type="entry name" value="HTH-TYPE TRANSCRIPTIONAL REGULATOR BETI"/>
    <property type="match status" value="1"/>
</dbReference>
<keyword evidence="7" id="KW-1185">Reference proteome</keyword>
<feature type="domain" description="HTH tetR-type" evidence="5">
    <location>
        <begin position="24"/>
        <end position="84"/>
    </location>
</feature>
<dbReference type="RefSeq" id="WP_016961266.1">
    <property type="nucleotide sequence ID" value="NZ_AJWN02000090.1"/>
</dbReference>
<accession>A0A1E5C0J8</accession>
<evidence type="ECO:0000256" key="3">
    <source>
        <dbReference type="ARBA" id="ARBA00023163"/>
    </source>
</evidence>
<organism evidence="6 7">
    <name type="scientific">Enterovibrio norvegicus FF-454</name>
    <dbReference type="NCBI Taxonomy" id="1185651"/>
    <lineage>
        <taxon>Bacteria</taxon>
        <taxon>Pseudomonadati</taxon>
        <taxon>Pseudomonadota</taxon>
        <taxon>Gammaproteobacteria</taxon>
        <taxon>Vibrionales</taxon>
        <taxon>Vibrionaceae</taxon>
        <taxon>Enterovibrio</taxon>
    </lineage>
</organism>
<keyword evidence="1" id="KW-0805">Transcription regulation</keyword>
<comment type="caution">
    <text evidence="6">The sequence shown here is derived from an EMBL/GenBank/DDBJ whole genome shotgun (WGS) entry which is preliminary data.</text>
</comment>
<evidence type="ECO:0000256" key="1">
    <source>
        <dbReference type="ARBA" id="ARBA00023015"/>
    </source>
</evidence>
<evidence type="ECO:0000256" key="2">
    <source>
        <dbReference type="ARBA" id="ARBA00023125"/>
    </source>
</evidence>
<evidence type="ECO:0000256" key="4">
    <source>
        <dbReference type="PROSITE-ProRule" id="PRU00335"/>
    </source>
</evidence>
<name>A0A1E5C0J8_9GAMM</name>